<feature type="signal peptide" evidence="5">
    <location>
        <begin position="1"/>
        <end position="29"/>
    </location>
</feature>
<keyword evidence="3 5" id="KW-0732">Signal</keyword>
<dbReference type="RefSeq" id="WP_244294328.1">
    <property type="nucleotide sequence ID" value="NZ_JAWLKJ010000001.1"/>
</dbReference>
<dbReference type="CDD" id="cd13538">
    <property type="entry name" value="PBP2_ModA_like_1"/>
    <property type="match status" value="1"/>
</dbReference>
<evidence type="ECO:0000256" key="4">
    <source>
        <dbReference type="PIRSR" id="PIRSR004846-1"/>
    </source>
</evidence>
<evidence type="ECO:0000256" key="5">
    <source>
        <dbReference type="SAM" id="SignalP"/>
    </source>
</evidence>
<dbReference type="PROSITE" id="PS51257">
    <property type="entry name" value="PROKAR_LIPOPROTEIN"/>
    <property type="match status" value="1"/>
</dbReference>
<sequence length="260" mass="26015">MPFRIGAGRRLRTASVVAAVGLSSLVGCASGGDDDEVAQQLTVFAAASLSGAFTEIAEEFEGAHPGVSIRLGFDGSSGLVDQLAGGAPADVFASADIRTMDRAVAEGLVAGEPTPLATNVLTLITPPGNPAGITGLDDSLDGARLVVCAAVVPCGAAARTLADTAGIDLAPVSEESTVTDVRGKVTSGEADAGIVYATDARAVSDRVEQVPIAGADAVPNVYPVAVLERAADSEIARRFVDAVTGPEGRAVLAEYGFGPP</sequence>
<dbReference type="Gene3D" id="3.40.190.10">
    <property type="entry name" value="Periplasmic binding protein-like II"/>
    <property type="match status" value="2"/>
</dbReference>
<feature type="binding site" evidence="4">
    <location>
        <position position="48"/>
    </location>
    <ligand>
        <name>molybdate</name>
        <dbReference type="ChEBI" id="CHEBI:36264"/>
    </ligand>
</feature>
<dbReference type="PANTHER" id="PTHR30632:SF0">
    <property type="entry name" value="SULFATE-BINDING PROTEIN"/>
    <property type="match status" value="1"/>
</dbReference>
<keyword evidence="4" id="KW-0500">Molybdenum</keyword>
<evidence type="ECO:0000256" key="3">
    <source>
        <dbReference type="ARBA" id="ARBA00022729"/>
    </source>
</evidence>
<reference evidence="6" key="1">
    <citation type="submission" date="2023-10" db="EMBL/GenBank/DDBJ databases">
        <title>Development of a sustainable strategy for remediation of hydrocarbon-contaminated territories based on the waste exchange concept.</title>
        <authorList>
            <person name="Krivoruchko A."/>
        </authorList>
    </citation>
    <scope>NUCLEOTIDE SEQUENCE</scope>
    <source>
        <strain evidence="6">IEGM 1175</strain>
    </source>
</reference>
<dbReference type="GO" id="GO:0046872">
    <property type="term" value="F:metal ion binding"/>
    <property type="evidence" value="ECO:0007669"/>
    <property type="project" value="UniProtKB-KW"/>
</dbReference>
<keyword evidence="2 4" id="KW-0479">Metal-binding</keyword>
<feature type="chain" id="PRO_5042084736" evidence="5">
    <location>
        <begin position="30"/>
        <end position="260"/>
    </location>
</feature>
<dbReference type="Proteomes" id="UP001185873">
    <property type="component" value="Unassembled WGS sequence"/>
</dbReference>
<comment type="caution">
    <text evidence="6">The sequence shown here is derived from an EMBL/GenBank/DDBJ whole genome shotgun (WGS) entry which is preliminary data.</text>
</comment>
<gene>
    <name evidence="6" type="primary">modA</name>
    <name evidence="6" type="ORF">R3P82_04760</name>
</gene>
<dbReference type="InterPro" id="IPR050682">
    <property type="entry name" value="ModA/WtpA"/>
</dbReference>
<dbReference type="AlphaFoldDB" id="A0AAE4QUN0"/>
<dbReference type="PANTHER" id="PTHR30632">
    <property type="entry name" value="MOLYBDATE-BINDING PERIPLASMIC PROTEIN"/>
    <property type="match status" value="1"/>
</dbReference>
<evidence type="ECO:0000256" key="2">
    <source>
        <dbReference type="ARBA" id="ARBA00022723"/>
    </source>
</evidence>
<dbReference type="SUPFAM" id="SSF53850">
    <property type="entry name" value="Periplasmic binding protein-like II"/>
    <property type="match status" value="1"/>
</dbReference>
<accession>A0AAE4QUN0</accession>
<evidence type="ECO:0000256" key="1">
    <source>
        <dbReference type="ARBA" id="ARBA00009175"/>
    </source>
</evidence>
<dbReference type="NCBIfam" id="TIGR01256">
    <property type="entry name" value="modA"/>
    <property type="match status" value="1"/>
</dbReference>
<dbReference type="InterPro" id="IPR005950">
    <property type="entry name" value="ModA"/>
</dbReference>
<feature type="binding site" evidence="4">
    <location>
        <position position="196"/>
    </location>
    <ligand>
        <name>molybdate</name>
        <dbReference type="ChEBI" id="CHEBI:36264"/>
    </ligand>
</feature>
<dbReference type="EMBL" id="JAWLKJ010000001">
    <property type="protein sequence ID" value="MDV6298415.1"/>
    <property type="molecule type" value="Genomic_DNA"/>
</dbReference>
<protein>
    <submittedName>
        <fullName evidence="6">Molybdate ABC transporter substrate-binding protein</fullName>
    </submittedName>
</protein>
<feature type="binding site" evidence="4">
    <location>
        <position position="178"/>
    </location>
    <ligand>
        <name>molybdate</name>
        <dbReference type="ChEBI" id="CHEBI:36264"/>
    </ligand>
</feature>
<dbReference type="GO" id="GO:0030973">
    <property type="term" value="F:molybdate ion binding"/>
    <property type="evidence" value="ECO:0007669"/>
    <property type="project" value="TreeGrafter"/>
</dbReference>
<name>A0AAE4QUN0_9ACTN</name>
<proteinExistence type="inferred from homology"/>
<dbReference type="PIRSF" id="PIRSF004846">
    <property type="entry name" value="ModA"/>
    <property type="match status" value="1"/>
</dbReference>
<dbReference type="Pfam" id="PF13531">
    <property type="entry name" value="SBP_bac_11"/>
    <property type="match status" value="1"/>
</dbReference>
<comment type="similarity">
    <text evidence="1">Belongs to the bacterial solute-binding protein ModA family.</text>
</comment>
<evidence type="ECO:0000313" key="7">
    <source>
        <dbReference type="Proteomes" id="UP001185873"/>
    </source>
</evidence>
<dbReference type="GO" id="GO:0015689">
    <property type="term" value="P:molybdate ion transport"/>
    <property type="evidence" value="ECO:0007669"/>
    <property type="project" value="InterPro"/>
</dbReference>
<evidence type="ECO:0000313" key="6">
    <source>
        <dbReference type="EMBL" id="MDV6298415.1"/>
    </source>
</evidence>
<feature type="binding site" evidence="4">
    <location>
        <position position="76"/>
    </location>
    <ligand>
        <name>molybdate</name>
        <dbReference type="ChEBI" id="CHEBI:36264"/>
    </ligand>
</feature>
<organism evidence="6 7">
    <name type="scientific">Dietzia maris</name>
    <dbReference type="NCBI Taxonomy" id="37915"/>
    <lineage>
        <taxon>Bacteria</taxon>
        <taxon>Bacillati</taxon>
        <taxon>Actinomycetota</taxon>
        <taxon>Actinomycetes</taxon>
        <taxon>Mycobacteriales</taxon>
        <taxon>Dietziaceae</taxon>
        <taxon>Dietzia</taxon>
    </lineage>
</organism>